<keyword evidence="1 3" id="KW-0479">Metal-binding</keyword>
<comment type="caution">
    <text evidence="5">The sequence shown here is derived from an EMBL/GenBank/DDBJ whole genome shotgun (WGS) entry which is preliminary data.</text>
</comment>
<dbReference type="Proteomes" id="UP000294947">
    <property type="component" value="Unassembled WGS sequence"/>
</dbReference>
<dbReference type="InterPro" id="IPR001559">
    <property type="entry name" value="Phosphotriesterase"/>
</dbReference>
<keyword evidence="6" id="KW-1185">Reference proteome</keyword>
<evidence type="ECO:0000256" key="2">
    <source>
        <dbReference type="ARBA" id="ARBA00022801"/>
    </source>
</evidence>
<feature type="binding site" evidence="3">
    <location>
        <position position="168"/>
    </location>
    <ligand>
        <name>a divalent metal cation</name>
        <dbReference type="ChEBI" id="CHEBI:60240"/>
        <label>2</label>
    </ligand>
</feature>
<evidence type="ECO:0000313" key="5">
    <source>
        <dbReference type="EMBL" id="TDD40692.1"/>
    </source>
</evidence>
<dbReference type="PROSITE" id="PS51347">
    <property type="entry name" value="PHOSPHOTRIESTERASE_2"/>
    <property type="match status" value="1"/>
</dbReference>
<dbReference type="GO" id="GO:0008270">
    <property type="term" value="F:zinc ion binding"/>
    <property type="evidence" value="ECO:0007669"/>
    <property type="project" value="InterPro"/>
</dbReference>
<dbReference type="PANTHER" id="PTHR10819:SF3">
    <property type="entry name" value="PHOSPHOTRIESTERASE-RELATED PROTEIN"/>
    <property type="match status" value="1"/>
</dbReference>
<proteinExistence type="inferred from homology"/>
<protein>
    <submittedName>
        <fullName evidence="5">Phosphotriesterase</fullName>
    </submittedName>
</protein>
<sequence>MTGGLVQTVTGPVPAGELGLVLPHEHLFNDLSGVLDPPSYRFTEFLADRAVDASAAWALRQDPYCCADNLAAKPVDGVVDEVAAFQAVGGRTIVDATCSAAIGRDPDKLVEAARRTGLNIVMGCGAYLEKFEGERITANSVEAQAASIGDELARGVGEHRARPGIIGEIGVSPDFTPAESASLRAAALAQREHPEVALMIHLPGWQRRGHEVLDIVLDEIGVDPGRVVLSHMDPSAADTAYQAGIADRGVWLEFDMIGMDITFPKEGEAPASRVSAAAVAGLVEAGHGHRVLLSHDVFLKQMWTRHGGNGFAFVPTVFAEMLRVLGVGDDWIETLTRTNPARMLSGQEQADPTGYRS</sequence>
<gene>
    <name evidence="5" type="ORF">E1288_35090</name>
</gene>
<evidence type="ECO:0000256" key="1">
    <source>
        <dbReference type="ARBA" id="ARBA00022723"/>
    </source>
</evidence>
<evidence type="ECO:0000313" key="6">
    <source>
        <dbReference type="Proteomes" id="UP000294947"/>
    </source>
</evidence>
<feature type="binding site" evidence="3">
    <location>
        <position position="231"/>
    </location>
    <ligand>
        <name>a divalent metal cation</name>
        <dbReference type="ChEBI" id="CHEBI:60240"/>
        <label>2</label>
    </ligand>
</feature>
<dbReference type="OrthoDB" id="9795018at2"/>
<comment type="similarity">
    <text evidence="4">Belongs to the metallo-dependent hydrolases superfamily. Phosphotriesterase family.</text>
</comment>
<accession>A0A4R4YC12</accession>
<evidence type="ECO:0000256" key="3">
    <source>
        <dbReference type="PIRSR" id="PIRSR601559-52"/>
    </source>
</evidence>
<dbReference type="Pfam" id="PF02126">
    <property type="entry name" value="PTE"/>
    <property type="match status" value="1"/>
</dbReference>
<dbReference type="Gene3D" id="3.20.20.140">
    <property type="entry name" value="Metal-dependent hydrolases"/>
    <property type="match status" value="1"/>
</dbReference>
<reference evidence="5 6" key="1">
    <citation type="submission" date="2019-03" db="EMBL/GenBank/DDBJ databases">
        <title>Draft genome sequences of novel Actinobacteria.</title>
        <authorList>
            <person name="Sahin N."/>
            <person name="Ay H."/>
            <person name="Saygin H."/>
        </authorList>
    </citation>
    <scope>NUCLEOTIDE SEQUENCE [LARGE SCALE GENOMIC DNA]</scope>
    <source>
        <strain evidence="5 6">7K502</strain>
    </source>
</reference>
<feature type="binding site" evidence="3">
    <location>
        <position position="201"/>
    </location>
    <ligand>
        <name>a divalent metal cation</name>
        <dbReference type="ChEBI" id="CHEBI:60240"/>
        <label>2</label>
    </ligand>
</feature>
<dbReference type="EMBL" id="SMKW01000068">
    <property type="protein sequence ID" value="TDD40692.1"/>
    <property type="molecule type" value="Genomic_DNA"/>
</dbReference>
<keyword evidence="2" id="KW-0378">Hydrolase</keyword>
<dbReference type="PANTHER" id="PTHR10819">
    <property type="entry name" value="PHOSPHOTRIESTERASE-RELATED"/>
    <property type="match status" value="1"/>
</dbReference>
<comment type="cofactor">
    <cofactor evidence="3">
        <name>a divalent metal cation</name>
        <dbReference type="ChEBI" id="CHEBI:60240"/>
    </cofactor>
    <text evidence="3">Binds 2 divalent metal cations per subunit.</text>
</comment>
<dbReference type="SUPFAM" id="SSF51556">
    <property type="entry name" value="Metallo-dependent hydrolases"/>
    <property type="match status" value="1"/>
</dbReference>
<organism evidence="5 6">
    <name type="scientific">Saccharopolyspora elongata</name>
    <dbReference type="NCBI Taxonomy" id="2530387"/>
    <lineage>
        <taxon>Bacteria</taxon>
        <taxon>Bacillati</taxon>
        <taxon>Actinomycetota</taxon>
        <taxon>Actinomycetes</taxon>
        <taxon>Pseudonocardiales</taxon>
        <taxon>Pseudonocardiaceae</taxon>
        <taxon>Saccharopolyspora</taxon>
    </lineage>
</organism>
<feature type="binding site" evidence="3">
    <location>
        <position position="24"/>
    </location>
    <ligand>
        <name>a divalent metal cation</name>
        <dbReference type="ChEBI" id="CHEBI:60240"/>
        <label>1</label>
    </ligand>
</feature>
<feature type="binding site" evidence="3">
    <location>
        <position position="26"/>
    </location>
    <ligand>
        <name>a divalent metal cation</name>
        <dbReference type="ChEBI" id="CHEBI:60240"/>
        <label>1</label>
    </ligand>
</feature>
<evidence type="ECO:0000256" key="4">
    <source>
        <dbReference type="PROSITE-ProRule" id="PRU00679"/>
    </source>
</evidence>
<feature type="binding site" evidence="3">
    <location>
        <position position="296"/>
    </location>
    <ligand>
        <name>a divalent metal cation</name>
        <dbReference type="ChEBI" id="CHEBI:60240"/>
        <label>1</label>
    </ligand>
</feature>
<comment type="caution">
    <text evidence="4">Lacks conserved residue(s) required for the propagation of feature annotation.</text>
</comment>
<dbReference type="InterPro" id="IPR032466">
    <property type="entry name" value="Metal_Hydrolase"/>
</dbReference>
<dbReference type="AlphaFoldDB" id="A0A4R4YC12"/>
<dbReference type="RefSeq" id="WP_132493000.1">
    <property type="nucleotide sequence ID" value="NZ_SMKW01000068.1"/>
</dbReference>
<feature type="binding site" evidence="3">
    <location>
        <position position="168"/>
    </location>
    <ligand>
        <name>a divalent metal cation</name>
        <dbReference type="ChEBI" id="CHEBI:60240"/>
        <label>1</label>
    </ligand>
</feature>
<name>A0A4R4YC12_9PSEU</name>
<dbReference type="GO" id="GO:0016787">
    <property type="term" value="F:hydrolase activity"/>
    <property type="evidence" value="ECO:0007669"/>
    <property type="project" value="UniProtKB-KW"/>
</dbReference>